<name>A0A834UBL4_VESPE</name>
<evidence type="ECO:0000313" key="3">
    <source>
        <dbReference type="Proteomes" id="UP000600918"/>
    </source>
</evidence>
<sequence>MNERIVKGQEIIRETRNGKSVGVTYSMILLKESRSIRAIARSLVTRQVPMTRKKPVSSAPSTPARRSRLSEGAKERKKKRREKKEREGTRREERKGKEALLFDCKGARTKNSSRNEP</sequence>
<keyword evidence="3" id="KW-1185">Reference proteome</keyword>
<dbReference type="EMBL" id="JACSDY010000004">
    <property type="protein sequence ID" value="KAF7429150.1"/>
    <property type="molecule type" value="Genomic_DNA"/>
</dbReference>
<reference evidence="2" key="1">
    <citation type="journal article" date="2020" name="G3 (Bethesda)">
        <title>High-Quality Assemblies for Three Invasive Social Wasps from the &lt;i&gt;Vespula&lt;/i&gt; Genus.</title>
        <authorList>
            <person name="Harrop T.W.R."/>
            <person name="Guhlin J."/>
            <person name="McLaughlin G.M."/>
            <person name="Permina E."/>
            <person name="Stockwell P."/>
            <person name="Gilligan J."/>
            <person name="Le Lec M.F."/>
            <person name="Gruber M.A.M."/>
            <person name="Quinn O."/>
            <person name="Lovegrove M."/>
            <person name="Duncan E.J."/>
            <person name="Remnant E.J."/>
            <person name="Van Eeckhoven J."/>
            <person name="Graham B."/>
            <person name="Knapp R.A."/>
            <person name="Langford K.W."/>
            <person name="Kronenberg Z."/>
            <person name="Press M.O."/>
            <person name="Eacker S.M."/>
            <person name="Wilson-Rankin E.E."/>
            <person name="Purcell J."/>
            <person name="Lester P.J."/>
            <person name="Dearden P.K."/>
        </authorList>
    </citation>
    <scope>NUCLEOTIDE SEQUENCE</scope>
    <source>
        <strain evidence="2">Volc-1</strain>
    </source>
</reference>
<accession>A0A834UBL4</accession>
<gene>
    <name evidence="2" type="ORF">H0235_005548</name>
</gene>
<comment type="caution">
    <text evidence="2">The sequence shown here is derived from an EMBL/GenBank/DDBJ whole genome shotgun (WGS) entry which is preliminary data.</text>
</comment>
<evidence type="ECO:0000256" key="1">
    <source>
        <dbReference type="SAM" id="MobiDB-lite"/>
    </source>
</evidence>
<feature type="region of interest" description="Disordered" evidence="1">
    <location>
        <begin position="46"/>
        <end position="117"/>
    </location>
</feature>
<dbReference type="Proteomes" id="UP000600918">
    <property type="component" value="Unassembled WGS sequence"/>
</dbReference>
<protein>
    <submittedName>
        <fullName evidence="2">Uncharacterized protein</fullName>
    </submittedName>
</protein>
<feature type="compositionally biased region" description="Basic and acidic residues" evidence="1">
    <location>
        <begin position="84"/>
        <end position="100"/>
    </location>
</feature>
<organism evidence="2 3">
    <name type="scientific">Vespula pensylvanica</name>
    <name type="common">Western yellow jacket</name>
    <name type="synonym">Wasp</name>
    <dbReference type="NCBI Taxonomy" id="30213"/>
    <lineage>
        <taxon>Eukaryota</taxon>
        <taxon>Metazoa</taxon>
        <taxon>Ecdysozoa</taxon>
        <taxon>Arthropoda</taxon>
        <taxon>Hexapoda</taxon>
        <taxon>Insecta</taxon>
        <taxon>Pterygota</taxon>
        <taxon>Neoptera</taxon>
        <taxon>Endopterygota</taxon>
        <taxon>Hymenoptera</taxon>
        <taxon>Apocrita</taxon>
        <taxon>Aculeata</taxon>
        <taxon>Vespoidea</taxon>
        <taxon>Vespidae</taxon>
        <taxon>Vespinae</taxon>
        <taxon>Vespula</taxon>
    </lineage>
</organism>
<evidence type="ECO:0000313" key="2">
    <source>
        <dbReference type="EMBL" id="KAF7429150.1"/>
    </source>
</evidence>
<dbReference type="AlphaFoldDB" id="A0A834UBL4"/>
<proteinExistence type="predicted"/>